<dbReference type="Proteomes" id="UP001374599">
    <property type="component" value="Unassembled WGS sequence"/>
</dbReference>
<proteinExistence type="predicted"/>
<evidence type="ECO:0000313" key="2">
    <source>
        <dbReference type="Proteomes" id="UP001374599"/>
    </source>
</evidence>
<comment type="caution">
    <text evidence="1">The sequence shown here is derived from an EMBL/GenBank/DDBJ whole genome shotgun (WGS) entry which is preliminary data.</text>
</comment>
<dbReference type="EMBL" id="BTPU01000016">
    <property type="protein sequence ID" value="GMQ61853.1"/>
    <property type="molecule type" value="Genomic_DNA"/>
</dbReference>
<accession>A0ACB5UH43</accession>
<organism evidence="1 2">
    <name type="scientific">Vallitalea maricola</name>
    <dbReference type="NCBI Taxonomy" id="3074433"/>
    <lineage>
        <taxon>Bacteria</taxon>
        <taxon>Bacillati</taxon>
        <taxon>Bacillota</taxon>
        <taxon>Clostridia</taxon>
        <taxon>Lachnospirales</taxon>
        <taxon>Vallitaleaceae</taxon>
        <taxon>Vallitalea</taxon>
    </lineage>
</organism>
<sequence>MMHDHLLLKDFLKDDEKYYVAKSLFSSNIKSNLHSHDFYEMFFVEKGTFIHYINNEKYYLPVQSIQFIYPDDTHCFSAKKDKETTITNLAFYFSELDDKCKSFFNRIKEENSNKGIPSVYALDYQWNSIFSKLGKIKQMPMEVQEYYFQSIIYDYIFIYNTNKLNALNNEIIPGWLQSAKEEMKKQDNFVIGLKRFIEISGKSHEHLSRQMKKYYNQTPAQWINQLRLEKMKILLLTTKMDILDIVYDVGFHNVSYCYSLFKKKNLLTPKEFREGNRRIFNT</sequence>
<gene>
    <name evidence="1" type="ORF">AN2V17_10830</name>
</gene>
<name>A0ACB5UH43_9FIRM</name>
<keyword evidence="2" id="KW-1185">Reference proteome</keyword>
<evidence type="ECO:0000313" key="1">
    <source>
        <dbReference type="EMBL" id="GMQ61853.1"/>
    </source>
</evidence>
<reference evidence="1" key="1">
    <citation type="submission" date="2023-09" db="EMBL/GenBank/DDBJ databases">
        <title>Vallitalea sediminicola and Vallitalea maricola sp. nov., anaerobic bacteria isolated from marine sediment.</title>
        <authorList>
            <person name="Hirano S."/>
            <person name="Maeda A."/>
            <person name="Terahara T."/>
            <person name="Mori K."/>
            <person name="Hamada M."/>
            <person name="Matsumoto R."/>
            <person name="Kobayashi T."/>
        </authorList>
    </citation>
    <scope>NUCLEOTIDE SEQUENCE</scope>
    <source>
        <strain evidence="1">AN17-2</strain>
    </source>
</reference>
<protein>
    <submittedName>
        <fullName evidence="1">Helix-turn-helix transcriptional regulator</fullName>
    </submittedName>
</protein>